<reference evidence="8" key="1">
    <citation type="journal article" date="2020" name="bioRxiv">
        <title>A rank-normalized archaeal taxonomy based on genome phylogeny resolves widespread incomplete and uneven classifications.</title>
        <authorList>
            <person name="Rinke C."/>
            <person name="Chuvochina M."/>
            <person name="Mussig A.J."/>
            <person name="Chaumeil P.-A."/>
            <person name="Waite D.W."/>
            <person name="Whitman W.B."/>
            <person name="Parks D.H."/>
            <person name="Hugenholtz P."/>
        </authorList>
    </citation>
    <scope>NUCLEOTIDE SEQUENCE</scope>
    <source>
        <strain evidence="8">UBA10011</strain>
    </source>
</reference>
<dbReference type="InterPro" id="IPR011051">
    <property type="entry name" value="RmlC_Cupin_sf"/>
</dbReference>
<dbReference type="GO" id="GO:0005737">
    <property type="term" value="C:cytoplasm"/>
    <property type="evidence" value="ECO:0007669"/>
    <property type="project" value="InterPro"/>
</dbReference>
<dbReference type="Proteomes" id="UP000577419">
    <property type="component" value="Unassembled WGS sequence"/>
</dbReference>
<comment type="catalytic activity">
    <reaction evidence="6">
        <text>alpha-D-glucose 6-phosphate = beta-D-fructose 6-phosphate</text>
        <dbReference type="Rhea" id="RHEA:11816"/>
        <dbReference type="ChEBI" id="CHEBI:57634"/>
        <dbReference type="ChEBI" id="CHEBI:58225"/>
        <dbReference type="EC" id="5.3.1.9"/>
    </reaction>
</comment>
<comment type="caution">
    <text evidence="8">The sequence shown here is derived from an EMBL/GenBank/DDBJ whole genome shotgun (WGS) entry which is preliminary data.</text>
</comment>
<dbReference type="Proteomes" id="UP000683213">
    <property type="component" value="Unassembled WGS sequence"/>
</dbReference>
<dbReference type="Gene3D" id="2.60.120.10">
    <property type="entry name" value="Jelly Rolls"/>
    <property type="match status" value="1"/>
</dbReference>
<dbReference type="InterPro" id="IPR014710">
    <property type="entry name" value="RmlC-like_jellyroll"/>
</dbReference>
<keyword evidence="5" id="KW-0324">Glycolysis</keyword>
<organism evidence="8 10">
    <name type="scientific">Candidatus Iainarchaeum sp</name>
    <dbReference type="NCBI Taxonomy" id="3101447"/>
    <lineage>
        <taxon>Archaea</taxon>
        <taxon>Candidatus Iainarchaeota</taxon>
        <taxon>Candidatus Iainarchaeia</taxon>
        <taxon>Candidatus Iainarchaeales</taxon>
        <taxon>Candidatus Iainarchaeaceae</taxon>
        <taxon>Candidatus Iainarchaeum</taxon>
    </lineage>
</organism>
<proteinExistence type="inferred from homology"/>
<dbReference type="InterPro" id="IPR010551">
    <property type="entry name" value="G6P_isomerase_prok"/>
</dbReference>
<evidence type="ECO:0000256" key="5">
    <source>
        <dbReference type="ARBA" id="ARBA00023152"/>
    </source>
</evidence>
<reference evidence="9" key="2">
    <citation type="submission" date="2021-03" db="EMBL/GenBank/DDBJ databases">
        <authorList>
            <person name="Jaffe A."/>
        </authorList>
    </citation>
    <scope>NUCLEOTIDE SEQUENCE</scope>
    <source>
        <strain evidence="9">RIFCSPHIGHO2_01_FULL_GW2011_AR10_43_9</strain>
    </source>
</reference>
<evidence type="ECO:0000256" key="3">
    <source>
        <dbReference type="ARBA" id="ARBA00011952"/>
    </source>
</evidence>
<reference evidence="9" key="3">
    <citation type="submission" date="2021-05" db="EMBL/GenBank/DDBJ databases">
        <title>Protein family content uncovers lineage relationships and bacterial pathway maintenance mechanisms in DPANN archaea.</title>
        <authorList>
            <person name="Castelle C.J."/>
            <person name="Meheust R."/>
            <person name="Jaffe A.L."/>
            <person name="Seitz K."/>
            <person name="Gong X."/>
            <person name="Baker B.J."/>
            <person name="Banfield J.F."/>
        </authorList>
    </citation>
    <scope>NUCLEOTIDE SEQUENCE</scope>
    <source>
        <strain evidence="9">RIFCSPHIGHO2_01_FULL_GW2011_AR10_43_9</strain>
    </source>
</reference>
<keyword evidence="8" id="KW-0413">Isomerase</keyword>
<evidence type="ECO:0000256" key="1">
    <source>
        <dbReference type="ARBA" id="ARBA00004926"/>
    </source>
</evidence>
<gene>
    <name evidence="8" type="ORF">HA237_03610</name>
    <name evidence="9" type="ORF">J4224_05255</name>
</gene>
<name>A0A7J4ISJ2_9ARCH</name>
<dbReference type="CDD" id="cd02218">
    <property type="entry name" value="cupin_PGI"/>
    <property type="match status" value="1"/>
</dbReference>
<dbReference type="GO" id="GO:0006094">
    <property type="term" value="P:gluconeogenesis"/>
    <property type="evidence" value="ECO:0007669"/>
    <property type="project" value="UniProtKB-KW"/>
</dbReference>
<evidence type="ECO:0000256" key="2">
    <source>
        <dbReference type="ARBA" id="ARBA00006542"/>
    </source>
</evidence>
<dbReference type="AlphaFoldDB" id="A0A7J4ISJ2"/>
<evidence type="ECO:0000259" key="7">
    <source>
        <dbReference type="Pfam" id="PF06560"/>
    </source>
</evidence>
<evidence type="ECO:0000256" key="6">
    <source>
        <dbReference type="ARBA" id="ARBA00029321"/>
    </source>
</evidence>
<dbReference type="EMBL" id="JAGVWF010000079">
    <property type="protein sequence ID" value="MBS3059799.1"/>
    <property type="molecule type" value="Genomic_DNA"/>
</dbReference>
<dbReference type="UniPathway" id="UPA00109">
    <property type="reaction ID" value="UER00181"/>
</dbReference>
<protein>
    <recommendedName>
        <fullName evidence="3">glucose-6-phosphate isomerase</fullName>
        <ecNumber evidence="3">5.3.1.9</ecNumber>
    </recommendedName>
</protein>
<dbReference type="Pfam" id="PF06560">
    <property type="entry name" value="GPI"/>
    <property type="match status" value="1"/>
</dbReference>
<evidence type="ECO:0000313" key="8">
    <source>
        <dbReference type="EMBL" id="HIH08432.1"/>
    </source>
</evidence>
<evidence type="ECO:0000313" key="10">
    <source>
        <dbReference type="Proteomes" id="UP000577419"/>
    </source>
</evidence>
<accession>A0A7J4ISJ2</accession>
<dbReference type="EC" id="5.3.1.9" evidence="3"/>
<sequence length="251" mass="28538">MAELREKSGLPLKLEGNKLVFGKPLKQVKAEARTLEQMKPVLLEPNAKASQELYFMYRNVCLEKHRKKIEENGLRYDLTVIPPATIGKEFIKTMGHFHPNVPSTSVAFPEVYEVLHGAAHYLLQKKDGSDAVVLKAVTGEKALIPPSYGHITINAGKETLVMSNWVSMSFSSEYGAIKEKHGGMYFETVNGWVKNNNYSSVPKLREVKAKNVEIFGLIKNKPMYFLAEEIEKLEFLNKPQNYLEVFEKYLK</sequence>
<dbReference type="GO" id="GO:0006096">
    <property type="term" value="P:glycolytic process"/>
    <property type="evidence" value="ECO:0007669"/>
    <property type="project" value="UniProtKB-UniPathway"/>
</dbReference>
<keyword evidence="4" id="KW-0312">Gluconeogenesis</keyword>
<dbReference type="GO" id="GO:0004347">
    <property type="term" value="F:glucose-6-phosphate isomerase activity"/>
    <property type="evidence" value="ECO:0007669"/>
    <property type="project" value="UniProtKB-EC"/>
</dbReference>
<comment type="pathway">
    <text evidence="1">Carbohydrate degradation; glycolysis; D-glyceraldehyde 3-phosphate and glycerone phosphate from D-glucose: step 2/4.</text>
</comment>
<dbReference type="EMBL" id="DUFG01000017">
    <property type="protein sequence ID" value="HIH08432.1"/>
    <property type="molecule type" value="Genomic_DNA"/>
</dbReference>
<evidence type="ECO:0000313" key="9">
    <source>
        <dbReference type="EMBL" id="MBS3059799.1"/>
    </source>
</evidence>
<comment type="similarity">
    <text evidence="2">Belongs to the archaeal-type GPI family.</text>
</comment>
<evidence type="ECO:0000256" key="4">
    <source>
        <dbReference type="ARBA" id="ARBA00022432"/>
    </source>
</evidence>
<feature type="domain" description="Glucose-6-phosphate isomerase prokaryote" evidence="7">
    <location>
        <begin position="37"/>
        <end position="202"/>
    </location>
</feature>
<dbReference type="SUPFAM" id="SSF51182">
    <property type="entry name" value="RmlC-like cupins"/>
    <property type="match status" value="1"/>
</dbReference>